<dbReference type="Proteomes" id="UP000007394">
    <property type="component" value="Chromosome"/>
</dbReference>
<evidence type="ECO:0000313" key="11">
    <source>
        <dbReference type="Proteomes" id="UP000007394"/>
    </source>
</evidence>
<dbReference type="eggNOG" id="COG0262">
    <property type="taxonomic scope" value="Bacteria"/>
</dbReference>
<evidence type="ECO:0000256" key="1">
    <source>
        <dbReference type="ARBA" id="ARBA00004903"/>
    </source>
</evidence>
<dbReference type="GO" id="GO:0046655">
    <property type="term" value="P:folic acid metabolic process"/>
    <property type="evidence" value="ECO:0007669"/>
    <property type="project" value="TreeGrafter"/>
</dbReference>
<dbReference type="GO" id="GO:0005829">
    <property type="term" value="C:cytosol"/>
    <property type="evidence" value="ECO:0007669"/>
    <property type="project" value="TreeGrafter"/>
</dbReference>
<comment type="function">
    <text evidence="7 8">Key enzyme in folate metabolism. Catalyzes an essential reaction for de novo glycine and purine synthesis, and for DNA precursor synthesis.</text>
</comment>
<keyword evidence="6 8" id="KW-0560">Oxidoreductase</keyword>
<sequence>MIISLIVAIAQNGVIGKSSGEMSWHVSEEFKHFKNTTKGFPVLMGRKTFETLGKPLKERLNIVLTRNPEYKTQFDDVLIFSSLDEAINFCREKKFEKIFIIGGAEIYKIAIPIVDEMIISRMKFTAEGDVYFPEFDESNWKKEKIMDKELFEVYLYKRI</sequence>
<accession>I0ALG2</accession>
<dbReference type="GO" id="GO:0046452">
    <property type="term" value="P:dihydrofolate metabolic process"/>
    <property type="evidence" value="ECO:0007669"/>
    <property type="project" value="TreeGrafter"/>
</dbReference>
<protein>
    <recommendedName>
        <fullName evidence="3 8">Dihydrofolate reductase</fullName>
        <ecNumber evidence="3 8">1.5.1.3</ecNumber>
    </recommendedName>
</protein>
<dbReference type="GO" id="GO:0046654">
    <property type="term" value="P:tetrahydrofolate biosynthetic process"/>
    <property type="evidence" value="ECO:0007669"/>
    <property type="project" value="UniProtKB-UniPathway"/>
</dbReference>
<keyword evidence="5 8" id="KW-0521">NADP</keyword>
<dbReference type="InterPro" id="IPR001796">
    <property type="entry name" value="DHFR_dom"/>
</dbReference>
<evidence type="ECO:0000259" key="9">
    <source>
        <dbReference type="PROSITE" id="PS51330"/>
    </source>
</evidence>
<dbReference type="GO" id="GO:0006730">
    <property type="term" value="P:one-carbon metabolic process"/>
    <property type="evidence" value="ECO:0007669"/>
    <property type="project" value="UniProtKB-KW"/>
</dbReference>
<dbReference type="Gene3D" id="3.40.430.10">
    <property type="entry name" value="Dihydrofolate Reductase, subunit A"/>
    <property type="match status" value="1"/>
</dbReference>
<evidence type="ECO:0000256" key="5">
    <source>
        <dbReference type="ARBA" id="ARBA00022857"/>
    </source>
</evidence>
<dbReference type="PRINTS" id="PR00070">
    <property type="entry name" value="DHFR"/>
</dbReference>
<organism evidence="10 11">
    <name type="scientific">Ignavibacterium album (strain DSM 19864 / JCM 16511 / NBRC 101810 / Mat9-16)</name>
    <dbReference type="NCBI Taxonomy" id="945713"/>
    <lineage>
        <taxon>Bacteria</taxon>
        <taxon>Pseudomonadati</taxon>
        <taxon>Ignavibacteriota</taxon>
        <taxon>Ignavibacteria</taxon>
        <taxon>Ignavibacteriales</taxon>
        <taxon>Ignavibacteriaceae</taxon>
        <taxon>Ignavibacterium</taxon>
    </lineage>
</organism>
<keyword evidence="4 8" id="KW-0554">One-carbon metabolism</keyword>
<comment type="catalytic activity">
    <reaction evidence="8">
        <text>(6S)-5,6,7,8-tetrahydrofolate + NADP(+) = 7,8-dihydrofolate + NADPH + H(+)</text>
        <dbReference type="Rhea" id="RHEA:15009"/>
        <dbReference type="ChEBI" id="CHEBI:15378"/>
        <dbReference type="ChEBI" id="CHEBI:57451"/>
        <dbReference type="ChEBI" id="CHEBI:57453"/>
        <dbReference type="ChEBI" id="CHEBI:57783"/>
        <dbReference type="ChEBI" id="CHEBI:58349"/>
        <dbReference type="EC" id="1.5.1.3"/>
    </reaction>
</comment>
<dbReference type="AlphaFoldDB" id="I0ALG2"/>
<dbReference type="GO" id="GO:0050661">
    <property type="term" value="F:NADP binding"/>
    <property type="evidence" value="ECO:0007669"/>
    <property type="project" value="InterPro"/>
</dbReference>
<dbReference type="RefSeq" id="WP_014560968.1">
    <property type="nucleotide sequence ID" value="NC_017464.1"/>
</dbReference>
<dbReference type="OrthoDB" id="9804315at2"/>
<gene>
    <name evidence="10" type="primary">folA</name>
    <name evidence="10" type="ordered locus">IALB_2114</name>
</gene>
<dbReference type="InterPro" id="IPR024072">
    <property type="entry name" value="DHFR-like_dom_sf"/>
</dbReference>
<dbReference type="EC" id="1.5.1.3" evidence="3 8"/>
<evidence type="ECO:0000256" key="2">
    <source>
        <dbReference type="ARBA" id="ARBA00009539"/>
    </source>
</evidence>
<dbReference type="HOGENOM" id="CLU_043966_5_1_10"/>
<dbReference type="EMBL" id="CP003418">
    <property type="protein sequence ID" value="AFH49819.1"/>
    <property type="molecule type" value="Genomic_DNA"/>
</dbReference>
<proteinExistence type="inferred from homology"/>
<dbReference type="PANTHER" id="PTHR48069">
    <property type="entry name" value="DIHYDROFOLATE REDUCTASE"/>
    <property type="match status" value="1"/>
</dbReference>
<dbReference type="CDD" id="cd00209">
    <property type="entry name" value="DHFR"/>
    <property type="match status" value="1"/>
</dbReference>
<dbReference type="SUPFAM" id="SSF53597">
    <property type="entry name" value="Dihydrofolate reductase-like"/>
    <property type="match status" value="1"/>
</dbReference>
<reference evidence="10 11" key="1">
    <citation type="journal article" date="2012" name="Front. Microbiol.">
        <title>Complete genome of Ignavibacterium album, a metabolically versatile, flagellated, facultative anaerobe from the phylum Chlorobi.</title>
        <authorList>
            <person name="Liu Z."/>
            <person name="Frigaard N.-U."/>
            <person name="Vogl K."/>
            <person name="Iino T."/>
            <person name="Ohkuma M."/>
            <person name="Overmann J."/>
            <person name="Bryant D.A."/>
        </authorList>
    </citation>
    <scope>NUCLEOTIDE SEQUENCE [LARGE SCALE GENOMIC DNA]</scope>
    <source>
        <strain evidence="11">DSM 19864 / JCM 16511 / NBRC 101810 / Mat9-16</strain>
    </source>
</reference>
<comment type="pathway">
    <text evidence="1 8">Cofactor biosynthesis; tetrahydrofolate biosynthesis; 5,6,7,8-tetrahydrofolate from 7,8-dihydrofolate: step 1/1.</text>
</comment>
<evidence type="ECO:0000256" key="6">
    <source>
        <dbReference type="ARBA" id="ARBA00023002"/>
    </source>
</evidence>
<evidence type="ECO:0000256" key="3">
    <source>
        <dbReference type="ARBA" id="ARBA00012856"/>
    </source>
</evidence>
<dbReference type="InterPro" id="IPR012259">
    <property type="entry name" value="DHFR"/>
</dbReference>
<keyword evidence="11" id="KW-1185">Reference proteome</keyword>
<dbReference type="GO" id="GO:0004146">
    <property type="term" value="F:dihydrofolate reductase activity"/>
    <property type="evidence" value="ECO:0007669"/>
    <property type="project" value="UniProtKB-EC"/>
</dbReference>
<dbReference type="PROSITE" id="PS51330">
    <property type="entry name" value="DHFR_2"/>
    <property type="match status" value="1"/>
</dbReference>
<feature type="domain" description="DHFR" evidence="9">
    <location>
        <begin position="2"/>
        <end position="159"/>
    </location>
</feature>
<name>I0ALG2_IGNAJ</name>
<dbReference type="PATRIC" id="fig|945713.3.peg.2120"/>
<dbReference type="Pfam" id="PF00186">
    <property type="entry name" value="DHFR_1"/>
    <property type="match status" value="1"/>
</dbReference>
<dbReference type="PIRSF" id="PIRSF000194">
    <property type="entry name" value="DHFR"/>
    <property type="match status" value="1"/>
</dbReference>
<evidence type="ECO:0000313" key="10">
    <source>
        <dbReference type="EMBL" id="AFH49819.1"/>
    </source>
</evidence>
<dbReference type="UniPathway" id="UPA00077">
    <property type="reaction ID" value="UER00158"/>
</dbReference>
<dbReference type="STRING" id="945713.IALB_2114"/>
<evidence type="ECO:0000256" key="8">
    <source>
        <dbReference type="PIRNR" id="PIRNR000194"/>
    </source>
</evidence>
<evidence type="ECO:0000256" key="4">
    <source>
        <dbReference type="ARBA" id="ARBA00022563"/>
    </source>
</evidence>
<comment type="similarity">
    <text evidence="2 8">Belongs to the dihydrofolate reductase family.</text>
</comment>
<dbReference type="KEGG" id="ial:IALB_2114"/>
<dbReference type="PANTHER" id="PTHR48069:SF3">
    <property type="entry name" value="DIHYDROFOLATE REDUCTASE"/>
    <property type="match status" value="1"/>
</dbReference>
<evidence type="ECO:0000256" key="7">
    <source>
        <dbReference type="ARBA" id="ARBA00025067"/>
    </source>
</evidence>